<dbReference type="PIR" id="T01784">
    <property type="entry name" value="T01784"/>
</dbReference>
<feature type="non-terminal residue" evidence="2">
    <location>
        <position position="1"/>
    </location>
</feature>
<feature type="region of interest" description="Disordered" evidence="1">
    <location>
        <begin position="24"/>
        <end position="45"/>
    </location>
</feature>
<evidence type="ECO:0000313" key="2">
    <source>
        <dbReference type="EMBL" id="AAB22889.2"/>
    </source>
</evidence>
<gene>
    <name evidence="2" type="primary">spectrin beta Tandil: Sp beta</name>
</gene>
<dbReference type="ChiTaRS" id="TFF2">
    <property type="organism name" value="human"/>
</dbReference>
<dbReference type="EMBL" id="S42560">
    <property type="protein sequence ID" value="AAB22889.2"/>
    <property type="molecule type" value="mRNA"/>
</dbReference>
<organism evidence="2">
    <name type="scientific">Homo sapiens</name>
    <name type="common">Human</name>
    <dbReference type="NCBI Taxonomy" id="9606"/>
    <lineage>
        <taxon>Eukaryota</taxon>
        <taxon>Metazoa</taxon>
        <taxon>Chordata</taxon>
        <taxon>Craniata</taxon>
        <taxon>Vertebrata</taxon>
        <taxon>Euteleostomi</taxon>
        <taxon>Mammalia</taxon>
        <taxon>Eutheria</taxon>
        <taxon>Euarchontoglires</taxon>
        <taxon>Primates</taxon>
        <taxon>Haplorrhini</taxon>
        <taxon>Catarrhini</taxon>
        <taxon>Hominidae</taxon>
        <taxon>Homo</taxon>
    </lineage>
</organism>
<dbReference type="AlphaFoldDB" id="Q9UMA8"/>
<accession>Q9UMA8</accession>
<reference evidence="2" key="1">
    <citation type="journal article" date="1992" name="Blood">
        <title>Spectrin beta Tandil, a novel shortened beta-chain variant associated with hereditary elliptocytosis is due to a deletional frameshift mutation in the beta-spectrin gene.</title>
        <authorList>
            <person name="Garbarz M."/>
            <person name="Boulanger L."/>
            <person name="Pedroni S."/>
            <person name="Lecomte M.C."/>
            <person name="Gautero H."/>
            <person name="Galand C."/>
            <person name="Boivin P."/>
            <person name="Feldman L."/>
            <person name="Dhermy D."/>
        </authorList>
    </citation>
    <scope>NUCLEOTIDE SEQUENCE</scope>
</reference>
<name>Q9UMA8_HUMAN</name>
<protein>
    <submittedName>
        <fullName evidence="2">Spectrin beta Tandil</fullName>
    </submittedName>
</protein>
<sequence>EPYLASGDFGHTVWRSSSRGMRLLRSPRPAGQSALLPWRSPPRLS</sequence>
<evidence type="ECO:0000256" key="1">
    <source>
        <dbReference type="SAM" id="MobiDB-lite"/>
    </source>
</evidence>
<proteinExistence type="evidence at transcript level"/>
<dbReference type="IntAct" id="Q9UMA8">
    <property type="interactions" value="1"/>
</dbReference>